<dbReference type="EMBL" id="JANAVB010021599">
    <property type="protein sequence ID" value="KAJ6825631.1"/>
    <property type="molecule type" value="Genomic_DNA"/>
</dbReference>
<comment type="caution">
    <text evidence="1">The sequence shown here is derived from an EMBL/GenBank/DDBJ whole genome shotgun (WGS) entry which is preliminary data.</text>
</comment>
<protein>
    <submittedName>
        <fullName evidence="1">Basic proline-rich protein-like</fullName>
    </submittedName>
</protein>
<name>A0AAX6GBM3_IRIPA</name>
<dbReference type="Proteomes" id="UP001140949">
    <property type="component" value="Unassembled WGS sequence"/>
</dbReference>
<keyword evidence="2" id="KW-1185">Reference proteome</keyword>
<reference evidence="1" key="2">
    <citation type="submission" date="2023-04" db="EMBL/GenBank/DDBJ databases">
        <authorList>
            <person name="Bruccoleri R.E."/>
            <person name="Oakeley E.J."/>
            <person name="Faust A.-M."/>
            <person name="Dessus-Babus S."/>
            <person name="Altorfer M."/>
            <person name="Burckhardt D."/>
            <person name="Oertli M."/>
            <person name="Naumann U."/>
            <person name="Petersen F."/>
            <person name="Wong J."/>
        </authorList>
    </citation>
    <scope>NUCLEOTIDE SEQUENCE</scope>
    <source>
        <strain evidence="1">GSM-AAB239-AS_SAM_17_03QT</strain>
        <tissue evidence="1">Leaf</tissue>
    </source>
</reference>
<accession>A0AAX6GBM3</accession>
<proteinExistence type="predicted"/>
<dbReference type="AlphaFoldDB" id="A0AAX6GBM3"/>
<evidence type="ECO:0000313" key="1">
    <source>
        <dbReference type="EMBL" id="KAJ6825631.1"/>
    </source>
</evidence>
<reference evidence="1" key="1">
    <citation type="journal article" date="2023" name="GigaByte">
        <title>Genome assembly of the bearded iris, Iris pallida Lam.</title>
        <authorList>
            <person name="Bruccoleri R.E."/>
            <person name="Oakeley E.J."/>
            <person name="Faust A.M.E."/>
            <person name="Altorfer M."/>
            <person name="Dessus-Babus S."/>
            <person name="Burckhardt D."/>
            <person name="Oertli M."/>
            <person name="Naumann U."/>
            <person name="Petersen F."/>
            <person name="Wong J."/>
        </authorList>
    </citation>
    <scope>NUCLEOTIDE SEQUENCE</scope>
    <source>
        <strain evidence="1">GSM-AAB239-AS_SAM_17_03QT</strain>
    </source>
</reference>
<organism evidence="1 2">
    <name type="scientific">Iris pallida</name>
    <name type="common">Sweet iris</name>
    <dbReference type="NCBI Taxonomy" id="29817"/>
    <lineage>
        <taxon>Eukaryota</taxon>
        <taxon>Viridiplantae</taxon>
        <taxon>Streptophyta</taxon>
        <taxon>Embryophyta</taxon>
        <taxon>Tracheophyta</taxon>
        <taxon>Spermatophyta</taxon>
        <taxon>Magnoliopsida</taxon>
        <taxon>Liliopsida</taxon>
        <taxon>Asparagales</taxon>
        <taxon>Iridaceae</taxon>
        <taxon>Iridoideae</taxon>
        <taxon>Irideae</taxon>
        <taxon>Iris</taxon>
    </lineage>
</organism>
<evidence type="ECO:0000313" key="2">
    <source>
        <dbReference type="Proteomes" id="UP001140949"/>
    </source>
</evidence>
<sequence>MDVNDTDTTARGDGGVLVVDNGDDVCMGMARDLGSVVSMM</sequence>
<gene>
    <name evidence="1" type="ORF">M6B38_377330</name>
</gene>